<dbReference type="PANTHER" id="PTHR46825">
    <property type="entry name" value="D-ALANYL-D-ALANINE-CARBOXYPEPTIDASE/ENDOPEPTIDASE AMPH"/>
    <property type="match status" value="1"/>
</dbReference>
<dbReference type="AlphaFoldDB" id="F4KWD6"/>
<gene>
    <name evidence="2" type="ordered locus">Halhy_2411</name>
</gene>
<dbReference type="RefSeq" id="WP_013764835.1">
    <property type="nucleotide sequence ID" value="NC_015510.1"/>
</dbReference>
<keyword evidence="3" id="KW-1185">Reference proteome</keyword>
<keyword evidence="2" id="KW-0121">Carboxypeptidase</keyword>
<feature type="domain" description="Beta-lactamase-related" evidence="1">
    <location>
        <begin position="52"/>
        <end position="373"/>
    </location>
</feature>
<evidence type="ECO:0000259" key="1">
    <source>
        <dbReference type="Pfam" id="PF00144"/>
    </source>
</evidence>
<protein>
    <submittedName>
        <fullName evidence="2">Serine-type D-Ala-D-Ala carboxypeptidase</fullName>
        <ecNumber evidence="2">3.4.16.4</ecNumber>
    </submittedName>
</protein>
<dbReference type="PANTHER" id="PTHR46825:SF7">
    <property type="entry name" value="D-ALANYL-D-ALANINE CARBOXYPEPTIDASE"/>
    <property type="match status" value="1"/>
</dbReference>
<dbReference type="EC" id="3.4.16.4" evidence="2"/>
<dbReference type="Proteomes" id="UP000008461">
    <property type="component" value="Chromosome"/>
</dbReference>
<dbReference type="Gene3D" id="3.40.710.10">
    <property type="entry name" value="DD-peptidase/beta-lactamase superfamily"/>
    <property type="match status" value="1"/>
</dbReference>
<dbReference type="STRING" id="760192.Halhy_2411"/>
<dbReference type="InterPro" id="IPR012338">
    <property type="entry name" value="Beta-lactam/transpept-like"/>
</dbReference>
<dbReference type="KEGG" id="hhy:Halhy_2411"/>
<organism evidence="2 3">
    <name type="scientific">Haliscomenobacter hydrossis (strain ATCC 27775 / DSM 1100 / LMG 10767 / O)</name>
    <dbReference type="NCBI Taxonomy" id="760192"/>
    <lineage>
        <taxon>Bacteria</taxon>
        <taxon>Pseudomonadati</taxon>
        <taxon>Bacteroidota</taxon>
        <taxon>Saprospiria</taxon>
        <taxon>Saprospirales</taxon>
        <taxon>Haliscomenobacteraceae</taxon>
        <taxon>Haliscomenobacter</taxon>
    </lineage>
</organism>
<dbReference type="InterPro" id="IPR050491">
    <property type="entry name" value="AmpC-like"/>
</dbReference>
<evidence type="ECO:0000313" key="2">
    <source>
        <dbReference type="EMBL" id="AEE50286.1"/>
    </source>
</evidence>
<dbReference type="SUPFAM" id="SSF56601">
    <property type="entry name" value="beta-lactamase/transpeptidase-like"/>
    <property type="match status" value="1"/>
</dbReference>
<dbReference type="Pfam" id="PF00144">
    <property type="entry name" value="Beta-lactamase"/>
    <property type="match status" value="1"/>
</dbReference>
<sequence>MKIIPTLGLLMLTLFSCQKGEVISPNNYTCNFNFENSSQSHPRRSKYQAQLDDMTQHGGVVGVSMVVQDEDGLWLGTSGKADLYNNIDLQPCHITRVGSTVKMYTATLILKLQEEGKLNLDQKIAEHLSGDAIKRIKNAEKATIRQLLQHSSGIYNYIQSAQFQTASINNLIKEWHAEDLLHYAYDKPAYFEPDADIRYSNTNYILLGLLIEKIEGKALYQVFEEKIFQPLQLKQTLFAGKNPVPSNIIRGYIDLYSNLQVIESTYYSGWDYYTADGGLISNPYDMTVFFKALMLGKIITPASLQTMLSWKTPKEQDPEFYPIQYGLGIFRTETPRGVVYFHSGDAIGYYANMFYFPEDGTTVVYAVNSNYGKIDHAVSTKNAIEKILLATKK</sequence>
<dbReference type="GO" id="GO:0009002">
    <property type="term" value="F:serine-type D-Ala-D-Ala carboxypeptidase activity"/>
    <property type="evidence" value="ECO:0007669"/>
    <property type="project" value="UniProtKB-EC"/>
</dbReference>
<evidence type="ECO:0000313" key="3">
    <source>
        <dbReference type="Proteomes" id="UP000008461"/>
    </source>
</evidence>
<dbReference type="eggNOG" id="COG1680">
    <property type="taxonomic scope" value="Bacteria"/>
</dbReference>
<keyword evidence="2" id="KW-0378">Hydrolase</keyword>
<reference key="2">
    <citation type="submission" date="2011-04" db="EMBL/GenBank/DDBJ databases">
        <title>Complete sequence of chromosome of Haliscomenobacter hydrossis DSM 1100.</title>
        <authorList>
            <consortium name="US DOE Joint Genome Institute (JGI-PGF)"/>
            <person name="Lucas S."/>
            <person name="Han J."/>
            <person name="Lapidus A."/>
            <person name="Bruce D."/>
            <person name="Goodwin L."/>
            <person name="Pitluck S."/>
            <person name="Peters L."/>
            <person name="Kyrpides N."/>
            <person name="Mavromatis K."/>
            <person name="Ivanova N."/>
            <person name="Ovchinnikova G."/>
            <person name="Pagani I."/>
            <person name="Daligault H."/>
            <person name="Detter J.C."/>
            <person name="Han C."/>
            <person name="Land M."/>
            <person name="Hauser L."/>
            <person name="Markowitz V."/>
            <person name="Cheng J.-F."/>
            <person name="Hugenholtz P."/>
            <person name="Woyke T."/>
            <person name="Wu D."/>
            <person name="Verbarg S."/>
            <person name="Frueling A."/>
            <person name="Brambilla E."/>
            <person name="Klenk H.-P."/>
            <person name="Eisen J.A."/>
        </authorList>
    </citation>
    <scope>NUCLEOTIDE SEQUENCE</scope>
    <source>
        <strain>DSM 1100</strain>
    </source>
</reference>
<dbReference type="HOGENOM" id="CLU_020027_2_1_10"/>
<dbReference type="InterPro" id="IPR001466">
    <property type="entry name" value="Beta-lactam-related"/>
</dbReference>
<accession>F4KWD6</accession>
<dbReference type="OrthoDB" id="9797709at2"/>
<name>F4KWD6_HALH1</name>
<reference evidence="2 3" key="1">
    <citation type="journal article" date="2011" name="Stand. Genomic Sci.">
        <title>Complete genome sequence of Haliscomenobacter hydrossis type strain (O).</title>
        <authorList>
            <consortium name="US DOE Joint Genome Institute (JGI-PGF)"/>
            <person name="Daligault H."/>
            <person name="Lapidus A."/>
            <person name="Zeytun A."/>
            <person name="Nolan M."/>
            <person name="Lucas S."/>
            <person name="Del Rio T.G."/>
            <person name="Tice H."/>
            <person name="Cheng J.F."/>
            <person name="Tapia R."/>
            <person name="Han C."/>
            <person name="Goodwin L."/>
            <person name="Pitluck S."/>
            <person name="Liolios K."/>
            <person name="Pagani I."/>
            <person name="Ivanova N."/>
            <person name="Huntemann M."/>
            <person name="Mavromatis K."/>
            <person name="Mikhailova N."/>
            <person name="Pati A."/>
            <person name="Chen A."/>
            <person name="Palaniappan K."/>
            <person name="Land M."/>
            <person name="Hauser L."/>
            <person name="Brambilla E.M."/>
            <person name="Rohde M."/>
            <person name="Verbarg S."/>
            <person name="Goker M."/>
            <person name="Bristow J."/>
            <person name="Eisen J.A."/>
            <person name="Markowitz V."/>
            <person name="Hugenholtz P."/>
            <person name="Kyrpides N.C."/>
            <person name="Klenk H.P."/>
            <person name="Woyke T."/>
        </authorList>
    </citation>
    <scope>NUCLEOTIDE SEQUENCE [LARGE SCALE GENOMIC DNA]</scope>
    <source>
        <strain evidence="3">ATCC 27775 / DSM 1100 / LMG 10767 / O</strain>
    </source>
</reference>
<dbReference type="PROSITE" id="PS51257">
    <property type="entry name" value="PROKAR_LIPOPROTEIN"/>
    <property type="match status" value="1"/>
</dbReference>
<dbReference type="EMBL" id="CP002691">
    <property type="protein sequence ID" value="AEE50286.1"/>
    <property type="molecule type" value="Genomic_DNA"/>
</dbReference>
<proteinExistence type="predicted"/>
<keyword evidence="2" id="KW-0645">Protease</keyword>